<evidence type="ECO:0000313" key="21">
    <source>
        <dbReference type="Proteomes" id="UP000774326"/>
    </source>
</evidence>
<dbReference type="SUPFAM" id="SSF82199">
    <property type="entry name" value="SET domain"/>
    <property type="match status" value="1"/>
</dbReference>
<feature type="domain" description="SET" evidence="17">
    <location>
        <begin position="155"/>
        <end position="272"/>
    </location>
</feature>
<dbReference type="InterPro" id="IPR044437">
    <property type="entry name" value="SETD2/Set2_SET"/>
</dbReference>
<dbReference type="PROSITE" id="PS50868">
    <property type="entry name" value="POST_SET"/>
    <property type="match status" value="1"/>
</dbReference>
<evidence type="ECO:0000256" key="3">
    <source>
        <dbReference type="ARBA" id="ARBA00012178"/>
    </source>
</evidence>
<evidence type="ECO:0000256" key="11">
    <source>
        <dbReference type="ARBA" id="ARBA00023163"/>
    </source>
</evidence>
<keyword evidence="8" id="KW-0808">Transferase</keyword>
<proteinExistence type="predicted"/>
<dbReference type="InterPro" id="IPR038190">
    <property type="entry name" value="SRI_sf"/>
</dbReference>
<dbReference type="Gene3D" id="2.20.70.10">
    <property type="match status" value="1"/>
</dbReference>
<dbReference type="PANTHER" id="PTHR22884">
    <property type="entry name" value="SET DOMAIN PROTEINS"/>
    <property type="match status" value="1"/>
</dbReference>
<dbReference type="PROSITE" id="PS50280">
    <property type="entry name" value="SET"/>
    <property type="match status" value="1"/>
</dbReference>
<keyword evidence="12" id="KW-0539">Nucleus</keyword>
<dbReference type="PROSITE" id="PS01159">
    <property type="entry name" value="WW_DOMAIN_1"/>
    <property type="match status" value="1"/>
</dbReference>
<protein>
    <recommendedName>
        <fullName evidence="4">Histone-lysine N-methyltransferase, H3 lysine-36 specific</fullName>
        <ecNumber evidence="3">2.1.1.359</ecNumber>
    </recommendedName>
    <alternativeName>
        <fullName evidence="13">SET domain-containing protein 2</fullName>
    </alternativeName>
</protein>
<evidence type="ECO:0000256" key="2">
    <source>
        <dbReference type="ARBA" id="ARBA00004286"/>
    </source>
</evidence>
<keyword evidence="11" id="KW-0804">Transcription</keyword>
<evidence type="ECO:0000259" key="17">
    <source>
        <dbReference type="PROSITE" id="PS50280"/>
    </source>
</evidence>
<feature type="domain" description="Post-SET" evidence="18">
    <location>
        <begin position="279"/>
        <end position="295"/>
    </location>
</feature>
<dbReference type="CDD" id="cd19172">
    <property type="entry name" value="SET_SETD2"/>
    <property type="match status" value="1"/>
</dbReference>
<dbReference type="Pfam" id="PF00397">
    <property type="entry name" value="WW"/>
    <property type="match status" value="1"/>
</dbReference>
<dbReference type="SMART" id="SM00456">
    <property type="entry name" value="WW"/>
    <property type="match status" value="1"/>
</dbReference>
<evidence type="ECO:0000259" key="19">
    <source>
        <dbReference type="PROSITE" id="PS51215"/>
    </source>
</evidence>
<feature type="compositionally biased region" description="Basic and acidic residues" evidence="15">
    <location>
        <begin position="789"/>
        <end position="803"/>
    </location>
</feature>
<dbReference type="PROSITE" id="PS50020">
    <property type="entry name" value="WW_DOMAIN_2"/>
    <property type="match status" value="1"/>
</dbReference>
<evidence type="ECO:0000256" key="1">
    <source>
        <dbReference type="ARBA" id="ARBA00004123"/>
    </source>
</evidence>
<dbReference type="PROSITE" id="PS51568">
    <property type="entry name" value="SAM_MT43_SET2_1"/>
    <property type="match status" value="1"/>
</dbReference>
<comment type="caution">
    <text evidence="20">The sequence shown here is derived from an EMBL/GenBank/DDBJ whole genome shotgun (WGS) entry which is preliminary data.</text>
</comment>
<dbReference type="InterPro" id="IPR001202">
    <property type="entry name" value="WW_dom"/>
</dbReference>
<dbReference type="SMART" id="SM00508">
    <property type="entry name" value="PostSET"/>
    <property type="match status" value="1"/>
</dbReference>
<name>A0A9P8Q8Z9_WICPI</name>
<dbReference type="CDD" id="cd00201">
    <property type="entry name" value="WW"/>
    <property type="match status" value="1"/>
</dbReference>
<evidence type="ECO:0000256" key="5">
    <source>
        <dbReference type="ARBA" id="ARBA00022454"/>
    </source>
</evidence>
<evidence type="ECO:0000256" key="14">
    <source>
        <dbReference type="ARBA" id="ARBA00047545"/>
    </source>
</evidence>
<dbReference type="InterPro" id="IPR006560">
    <property type="entry name" value="AWS_dom"/>
</dbReference>
<sequence length="809" mass="93785">MSSHDTSNYHSEQDSDNYNPDTTPTLELQFSKHDQTISDQHLEQTTTLKAKVPENIQLLSDWPNVTDQALQTFVNLTETTYQTKTIGASETSSEFMSCQCHPQYSDPELEQGNSACSDDECINRGTKIECYHEEGHRNYCGLNCQNQRFALQQYSKISIIKTERKGFGVRVDEELEADTFIYEYIGEVIDEKTFKKRMVEYDAEGLKHFYFMMLQRGEFIDATKKGSLGRFVNHSCDPNCYVEKWVVGEKLKMGIFSKRKILAGEELSFNYNVDRYGANSQPCYCGAKNCLGVIGGKTQTEALSLLPQVYSEALLSFGDESELQFVNEMNEQGRELVKNENGVNLEFLNRLVVRPIEIYQVSKVSAALLQCEDLAVLDKLVLRLEKSTKEILKKLYLTHGLESLKRLIKCYLRDSNDEWEALIIRILVILVDGPSVSKNYLEKTEMRTTIEDLAEQTSQYSAIHHKAEELLVKFDTFEERHVIKKRVEGDSTVRKPIFASFHSRNNQDHSSRDATPDSIGQKFDLAQLQKLQQLSTPHKEEQQQQQQQPATGRALVPSIDNHGLPKHWQMYVDYDKGCNFYYNASTQETQWERPSARQLQEEVKQKLSNELSHIKRKEEERRKYEEAQAQLKREEEKRKIQEIIMKAQQEEKERLEKEESDRKRKELKLKKKAQHLERQKLKKMKEKSSNSSTPSQSSTVTKDQHSKVWTHHFAKLITHVLKPYQTQITPSQFKAQARQLTKILTEKQYRRHPDLLTLPQSGSKDYKVSYDKIKGFVAEYMGKYLDGLKERSSQGKELEHDGDVSMDQE</sequence>
<feature type="region of interest" description="Disordered" evidence="15">
    <location>
        <begin position="534"/>
        <end position="562"/>
    </location>
</feature>
<evidence type="ECO:0000256" key="9">
    <source>
        <dbReference type="ARBA" id="ARBA00022691"/>
    </source>
</evidence>
<dbReference type="GO" id="GO:0006355">
    <property type="term" value="P:regulation of DNA-templated transcription"/>
    <property type="evidence" value="ECO:0007669"/>
    <property type="project" value="InterPro"/>
</dbReference>
<dbReference type="SMART" id="SM00317">
    <property type="entry name" value="SET"/>
    <property type="match status" value="1"/>
</dbReference>
<dbReference type="GO" id="GO:0032259">
    <property type="term" value="P:methylation"/>
    <property type="evidence" value="ECO:0007669"/>
    <property type="project" value="UniProtKB-KW"/>
</dbReference>
<dbReference type="Pfam" id="PF08236">
    <property type="entry name" value="SRI"/>
    <property type="match status" value="1"/>
</dbReference>
<evidence type="ECO:0000256" key="10">
    <source>
        <dbReference type="ARBA" id="ARBA00023015"/>
    </source>
</evidence>
<dbReference type="InterPro" id="IPR050777">
    <property type="entry name" value="SET2_Histone-Lys_MeTrsfase"/>
</dbReference>
<feature type="domain" description="AWS" evidence="19">
    <location>
        <begin position="93"/>
        <end position="153"/>
    </location>
</feature>
<dbReference type="GO" id="GO:0005694">
    <property type="term" value="C:chromosome"/>
    <property type="evidence" value="ECO:0007669"/>
    <property type="project" value="UniProtKB-SubCell"/>
</dbReference>
<dbReference type="Gene3D" id="1.10.1740.100">
    <property type="entry name" value="Set2, Rpb1 interacting domain"/>
    <property type="match status" value="1"/>
</dbReference>
<feature type="compositionally biased region" description="Basic and acidic residues" evidence="15">
    <location>
        <begin position="650"/>
        <end position="664"/>
    </location>
</feature>
<dbReference type="SMART" id="SM00570">
    <property type="entry name" value="AWS"/>
    <property type="match status" value="1"/>
</dbReference>
<evidence type="ECO:0000256" key="15">
    <source>
        <dbReference type="SAM" id="MobiDB-lite"/>
    </source>
</evidence>
<reference evidence="20" key="2">
    <citation type="submission" date="2021-01" db="EMBL/GenBank/DDBJ databases">
        <authorList>
            <person name="Schikora-Tamarit M.A."/>
        </authorList>
    </citation>
    <scope>NUCLEOTIDE SEQUENCE</scope>
    <source>
        <strain evidence="20">CBS2887</strain>
    </source>
</reference>
<accession>A0A9P8Q8Z9</accession>
<feature type="compositionally biased region" description="Basic and acidic residues" evidence="15">
    <location>
        <begin position="505"/>
        <end position="515"/>
    </location>
</feature>
<dbReference type="EC" id="2.1.1.359" evidence="3"/>
<dbReference type="GO" id="GO:0140955">
    <property type="term" value="F:histone H3K36 trimethyltransferase activity"/>
    <property type="evidence" value="ECO:0007669"/>
    <property type="project" value="UniProtKB-EC"/>
</dbReference>
<dbReference type="AlphaFoldDB" id="A0A9P8Q8Z9"/>
<evidence type="ECO:0000259" key="16">
    <source>
        <dbReference type="PROSITE" id="PS50020"/>
    </source>
</evidence>
<dbReference type="EMBL" id="JAEUBG010002063">
    <property type="protein sequence ID" value="KAH3685260.1"/>
    <property type="molecule type" value="Genomic_DNA"/>
</dbReference>
<evidence type="ECO:0000256" key="13">
    <source>
        <dbReference type="ARBA" id="ARBA00030091"/>
    </source>
</evidence>
<dbReference type="Proteomes" id="UP000774326">
    <property type="component" value="Unassembled WGS sequence"/>
</dbReference>
<dbReference type="InterPro" id="IPR036020">
    <property type="entry name" value="WW_dom_sf"/>
</dbReference>
<feature type="region of interest" description="Disordered" evidence="15">
    <location>
        <begin position="499"/>
        <end position="518"/>
    </location>
</feature>
<dbReference type="InterPro" id="IPR001214">
    <property type="entry name" value="SET_dom"/>
</dbReference>
<keyword evidence="6" id="KW-0678">Repressor</keyword>
<dbReference type="Pfam" id="PF00856">
    <property type="entry name" value="SET"/>
    <property type="match status" value="1"/>
</dbReference>
<keyword evidence="9" id="KW-0949">S-adenosyl-L-methionine</keyword>
<dbReference type="InterPro" id="IPR025788">
    <property type="entry name" value="Set2_fungi"/>
</dbReference>
<comment type="catalytic activity">
    <reaction evidence="14">
        <text>L-lysyl(36)-[histone H3] + 3 S-adenosyl-L-methionine = N(6),N(6),N(6)-trimethyl-L-lysyl(36)-[histone H3] + 3 S-adenosyl-L-homocysteine + 3 H(+)</text>
        <dbReference type="Rhea" id="RHEA:60324"/>
        <dbReference type="Rhea" id="RHEA-COMP:9785"/>
        <dbReference type="Rhea" id="RHEA-COMP:15536"/>
        <dbReference type="ChEBI" id="CHEBI:15378"/>
        <dbReference type="ChEBI" id="CHEBI:29969"/>
        <dbReference type="ChEBI" id="CHEBI:57856"/>
        <dbReference type="ChEBI" id="CHEBI:59789"/>
        <dbReference type="ChEBI" id="CHEBI:61961"/>
        <dbReference type="EC" id="2.1.1.359"/>
    </reaction>
</comment>
<feature type="region of interest" description="Disordered" evidence="15">
    <location>
        <begin position="650"/>
        <end position="705"/>
    </location>
</feature>
<evidence type="ECO:0000256" key="6">
    <source>
        <dbReference type="ARBA" id="ARBA00022491"/>
    </source>
</evidence>
<gene>
    <name evidence="20" type="ORF">WICPIJ_003734</name>
</gene>
<dbReference type="PROSITE" id="PS51215">
    <property type="entry name" value="AWS"/>
    <property type="match status" value="1"/>
</dbReference>
<dbReference type="GO" id="GO:0005634">
    <property type="term" value="C:nucleus"/>
    <property type="evidence" value="ECO:0007669"/>
    <property type="project" value="UniProtKB-SubCell"/>
</dbReference>
<dbReference type="InterPro" id="IPR046341">
    <property type="entry name" value="SET_dom_sf"/>
</dbReference>
<feature type="compositionally biased region" description="Low complexity" evidence="15">
    <location>
        <begin position="689"/>
        <end position="701"/>
    </location>
</feature>
<keyword evidence="5" id="KW-0158">Chromosome</keyword>
<evidence type="ECO:0000256" key="8">
    <source>
        <dbReference type="ARBA" id="ARBA00022679"/>
    </source>
</evidence>
<reference evidence="20" key="1">
    <citation type="journal article" date="2021" name="Open Biol.">
        <title>Shared evolutionary footprints suggest mitochondrial oxidative damage underlies multiple complex I losses in fungi.</title>
        <authorList>
            <person name="Schikora-Tamarit M.A."/>
            <person name="Marcet-Houben M."/>
            <person name="Nosek J."/>
            <person name="Gabaldon T."/>
        </authorList>
    </citation>
    <scope>NUCLEOTIDE SEQUENCE</scope>
    <source>
        <strain evidence="20">CBS2887</strain>
    </source>
</reference>
<comment type="subcellular location">
    <subcellularLocation>
        <location evidence="2">Chromosome</location>
    </subcellularLocation>
    <subcellularLocation>
        <location evidence="1">Nucleus</location>
    </subcellularLocation>
</comment>
<dbReference type="InterPro" id="IPR003616">
    <property type="entry name" value="Post-SET_dom"/>
</dbReference>
<evidence type="ECO:0000256" key="4">
    <source>
        <dbReference type="ARBA" id="ARBA00018028"/>
    </source>
</evidence>
<keyword evidence="10" id="KW-0805">Transcription regulation</keyword>
<evidence type="ECO:0000256" key="12">
    <source>
        <dbReference type="ARBA" id="ARBA00023242"/>
    </source>
</evidence>
<keyword evidence="21" id="KW-1185">Reference proteome</keyword>
<dbReference type="SUPFAM" id="SSF51045">
    <property type="entry name" value="WW domain"/>
    <property type="match status" value="1"/>
</dbReference>
<feature type="domain" description="WW" evidence="16">
    <location>
        <begin position="562"/>
        <end position="596"/>
    </location>
</feature>
<organism evidence="20 21">
    <name type="scientific">Wickerhamomyces pijperi</name>
    <name type="common">Yeast</name>
    <name type="synonym">Pichia pijperi</name>
    <dbReference type="NCBI Taxonomy" id="599730"/>
    <lineage>
        <taxon>Eukaryota</taxon>
        <taxon>Fungi</taxon>
        <taxon>Dikarya</taxon>
        <taxon>Ascomycota</taxon>
        <taxon>Saccharomycotina</taxon>
        <taxon>Saccharomycetes</taxon>
        <taxon>Phaffomycetales</taxon>
        <taxon>Wickerhamomycetaceae</taxon>
        <taxon>Wickerhamomyces</taxon>
    </lineage>
</organism>
<keyword evidence="7" id="KW-0489">Methyltransferase</keyword>
<feature type="region of interest" description="Disordered" evidence="15">
    <location>
        <begin position="789"/>
        <end position="809"/>
    </location>
</feature>
<evidence type="ECO:0000256" key="7">
    <source>
        <dbReference type="ARBA" id="ARBA00022603"/>
    </source>
</evidence>
<evidence type="ECO:0000259" key="18">
    <source>
        <dbReference type="PROSITE" id="PS50868"/>
    </source>
</evidence>
<feature type="region of interest" description="Disordered" evidence="15">
    <location>
        <begin position="1"/>
        <end position="24"/>
    </location>
</feature>
<dbReference type="InterPro" id="IPR013257">
    <property type="entry name" value="SRI"/>
</dbReference>
<dbReference type="Gene3D" id="2.170.270.10">
    <property type="entry name" value="SET domain"/>
    <property type="match status" value="1"/>
</dbReference>
<evidence type="ECO:0000313" key="20">
    <source>
        <dbReference type="EMBL" id="KAH3685260.1"/>
    </source>
</evidence>
<dbReference type="OrthoDB" id="422362at2759"/>